<keyword evidence="3" id="KW-1003">Cell membrane</keyword>
<dbReference type="PANTHER" id="PTHR46480:SF1">
    <property type="entry name" value="VOLTAGE-GATED HYDROGEN CHANNEL 1"/>
    <property type="match status" value="1"/>
</dbReference>
<organism evidence="13 14">
    <name type="scientific">Ectocarpus siliculosus</name>
    <name type="common">Brown alga</name>
    <name type="synonym">Conferva siliculosa</name>
    <dbReference type="NCBI Taxonomy" id="2880"/>
    <lineage>
        <taxon>Eukaryota</taxon>
        <taxon>Sar</taxon>
        <taxon>Stramenopiles</taxon>
        <taxon>Ochrophyta</taxon>
        <taxon>PX clade</taxon>
        <taxon>Phaeophyceae</taxon>
        <taxon>Ectocarpales</taxon>
        <taxon>Ectocarpaceae</taxon>
        <taxon>Ectocarpus</taxon>
    </lineage>
</organism>
<dbReference type="Proteomes" id="UP000002630">
    <property type="component" value="Linkage Group LG03"/>
</dbReference>
<evidence type="ECO:0000256" key="6">
    <source>
        <dbReference type="ARBA" id="ARBA00022989"/>
    </source>
</evidence>
<dbReference type="eggNOG" id="ENOG502S41M">
    <property type="taxonomic scope" value="Eukaryota"/>
</dbReference>
<dbReference type="InterPro" id="IPR031846">
    <property type="entry name" value="Hvcn1"/>
</dbReference>
<feature type="region of interest" description="Disordered" evidence="11">
    <location>
        <begin position="207"/>
        <end position="285"/>
    </location>
</feature>
<evidence type="ECO:0000256" key="5">
    <source>
        <dbReference type="ARBA" id="ARBA00022882"/>
    </source>
</evidence>
<protein>
    <recommendedName>
        <fullName evidence="15">Hydrogen voltage-gated channel 1</fullName>
    </recommendedName>
</protein>
<dbReference type="AlphaFoldDB" id="D8LFU7"/>
<gene>
    <name evidence="13" type="ORF">Esi_0152_0004</name>
</gene>
<comment type="subcellular location">
    <subcellularLocation>
        <location evidence="1">Cell membrane</location>
        <topology evidence="1">Multi-pass membrane protein</topology>
    </subcellularLocation>
</comment>
<dbReference type="GO" id="GO:0030171">
    <property type="term" value="F:voltage-gated proton channel activity"/>
    <property type="evidence" value="ECO:0007669"/>
    <property type="project" value="InterPro"/>
</dbReference>
<evidence type="ECO:0000256" key="11">
    <source>
        <dbReference type="SAM" id="MobiDB-lite"/>
    </source>
</evidence>
<keyword evidence="9" id="KW-0407">Ion channel</keyword>
<evidence type="ECO:0000256" key="12">
    <source>
        <dbReference type="SAM" id="Phobius"/>
    </source>
</evidence>
<feature type="compositionally biased region" description="Low complexity" evidence="11">
    <location>
        <begin position="227"/>
        <end position="241"/>
    </location>
</feature>
<evidence type="ECO:0000256" key="2">
    <source>
        <dbReference type="ARBA" id="ARBA00022448"/>
    </source>
</evidence>
<evidence type="ECO:0000256" key="9">
    <source>
        <dbReference type="ARBA" id="ARBA00023303"/>
    </source>
</evidence>
<accession>D8LFU7</accession>
<evidence type="ECO:0008006" key="15">
    <source>
        <dbReference type="Google" id="ProtNLM"/>
    </source>
</evidence>
<evidence type="ECO:0000256" key="3">
    <source>
        <dbReference type="ARBA" id="ARBA00022475"/>
    </source>
</evidence>
<evidence type="ECO:0000313" key="14">
    <source>
        <dbReference type="Proteomes" id="UP000002630"/>
    </source>
</evidence>
<dbReference type="Gene3D" id="1.20.120.350">
    <property type="entry name" value="Voltage-gated potassium channels. Chain C"/>
    <property type="match status" value="1"/>
</dbReference>
<evidence type="ECO:0000256" key="1">
    <source>
        <dbReference type="ARBA" id="ARBA00004651"/>
    </source>
</evidence>
<dbReference type="GO" id="GO:0005886">
    <property type="term" value="C:plasma membrane"/>
    <property type="evidence" value="ECO:0007669"/>
    <property type="project" value="UniProtKB-SubCell"/>
</dbReference>
<dbReference type="PANTHER" id="PTHR46480">
    <property type="entry name" value="F20B24.22"/>
    <property type="match status" value="1"/>
</dbReference>
<keyword evidence="7" id="KW-0406">Ion transport</keyword>
<evidence type="ECO:0000256" key="10">
    <source>
        <dbReference type="SAM" id="Coils"/>
    </source>
</evidence>
<evidence type="ECO:0000256" key="4">
    <source>
        <dbReference type="ARBA" id="ARBA00022692"/>
    </source>
</evidence>
<evidence type="ECO:0000313" key="13">
    <source>
        <dbReference type="EMBL" id="CBN78846.1"/>
    </source>
</evidence>
<keyword evidence="5" id="KW-0851">Voltage-gated channel</keyword>
<feature type="transmembrane region" description="Helical" evidence="12">
    <location>
        <begin position="61"/>
        <end position="81"/>
    </location>
</feature>
<reference evidence="13 14" key="1">
    <citation type="journal article" date="2010" name="Nature">
        <title>The Ectocarpus genome and the independent evolution of multicellularity in brown algae.</title>
        <authorList>
            <person name="Cock J.M."/>
            <person name="Sterck L."/>
            <person name="Rouze P."/>
            <person name="Scornet D."/>
            <person name="Allen A.E."/>
            <person name="Amoutzias G."/>
            <person name="Anthouard V."/>
            <person name="Artiguenave F."/>
            <person name="Aury J.M."/>
            <person name="Badger J.H."/>
            <person name="Beszteri B."/>
            <person name="Billiau K."/>
            <person name="Bonnet E."/>
            <person name="Bothwell J.H."/>
            <person name="Bowler C."/>
            <person name="Boyen C."/>
            <person name="Brownlee C."/>
            <person name="Carrano C.J."/>
            <person name="Charrier B."/>
            <person name="Cho G.Y."/>
            <person name="Coelho S.M."/>
            <person name="Collen J."/>
            <person name="Corre E."/>
            <person name="Da Silva C."/>
            <person name="Delage L."/>
            <person name="Delaroque N."/>
            <person name="Dittami S.M."/>
            <person name="Doulbeau S."/>
            <person name="Elias M."/>
            <person name="Farnham G."/>
            <person name="Gachon C.M."/>
            <person name="Gschloessl B."/>
            <person name="Heesch S."/>
            <person name="Jabbari K."/>
            <person name="Jubin C."/>
            <person name="Kawai H."/>
            <person name="Kimura K."/>
            <person name="Kloareg B."/>
            <person name="Kupper F.C."/>
            <person name="Lang D."/>
            <person name="Le Bail A."/>
            <person name="Leblanc C."/>
            <person name="Lerouge P."/>
            <person name="Lohr M."/>
            <person name="Lopez P.J."/>
            <person name="Martens C."/>
            <person name="Maumus F."/>
            <person name="Michel G."/>
            <person name="Miranda-Saavedra D."/>
            <person name="Morales J."/>
            <person name="Moreau H."/>
            <person name="Motomura T."/>
            <person name="Nagasato C."/>
            <person name="Napoli C.A."/>
            <person name="Nelson D.R."/>
            <person name="Nyvall-Collen P."/>
            <person name="Peters A.F."/>
            <person name="Pommier C."/>
            <person name="Potin P."/>
            <person name="Poulain J."/>
            <person name="Quesneville H."/>
            <person name="Read B."/>
            <person name="Rensing S.A."/>
            <person name="Ritter A."/>
            <person name="Rousvoal S."/>
            <person name="Samanta M."/>
            <person name="Samson G."/>
            <person name="Schroeder D.C."/>
            <person name="Segurens B."/>
            <person name="Strittmatter M."/>
            <person name="Tonon T."/>
            <person name="Tregear J.W."/>
            <person name="Valentin K."/>
            <person name="von Dassow P."/>
            <person name="Yamagishi T."/>
            <person name="Van de Peer Y."/>
            <person name="Wincker P."/>
        </authorList>
    </citation>
    <scope>NUCLEOTIDE SEQUENCE [LARGE SCALE GENOMIC DNA]</scope>
    <source>
        <strain evidence="14">Ec32 / CCAP1310/4</strain>
    </source>
</reference>
<dbReference type="EMBL" id="FN649728">
    <property type="protein sequence ID" value="CBN78846.1"/>
    <property type="molecule type" value="Genomic_DNA"/>
</dbReference>
<evidence type="ECO:0000256" key="8">
    <source>
        <dbReference type="ARBA" id="ARBA00023136"/>
    </source>
</evidence>
<keyword evidence="8 12" id="KW-0472">Membrane</keyword>
<dbReference type="GO" id="GO:0034702">
    <property type="term" value="C:monoatomic ion channel complex"/>
    <property type="evidence" value="ECO:0007669"/>
    <property type="project" value="UniProtKB-KW"/>
</dbReference>
<dbReference type="InParanoid" id="D8LFU7"/>
<dbReference type="EMBL" id="FN648082">
    <property type="protein sequence ID" value="CBN78846.1"/>
    <property type="molecule type" value="Genomic_DNA"/>
</dbReference>
<keyword evidence="6 12" id="KW-1133">Transmembrane helix</keyword>
<dbReference type="InterPro" id="IPR027359">
    <property type="entry name" value="Volt_channel_dom_sf"/>
</dbReference>
<dbReference type="OrthoDB" id="427456at2759"/>
<name>D8LFU7_ECTSI</name>
<keyword evidence="14" id="KW-1185">Reference proteome</keyword>
<keyword evidence="2" id="KW-0813">Transport</keyword>
<feature type="coiled-coil region" evidence="10">
    <location>
        <begin position="170"/>
        <end position="197"/>
    </location>
</feature>
<keyword evidence="10" id="KW-0175">Coiled coil</keyword>
<sequence length="285" mass="30689">MIYLDLVASTAQLLPYFQAAGAGPGSGAGDKGGAEEVAGTSGGAGFAAFVLRLVSRFMQSFTGFTIILFAIEMVMLLAAFREKFFRHAGYILDLFVVSLCLYQEISGKGKGVRLLGALRVWRVARVMNTLLLSADDAHNLTRDTLRLAEKDLDIDRRRLQETLRREAEARKRVDKMLRGYKDEVETLNEALKIAAMDIAAAAASAGKDTVGGGEEDALHNRGQPPAGSDTGSSSLGSSEGGSIHESVNGLDQTIPQEEQQRRKGTSSVPTANKIFVFQDGTFQAR</sequence>
<proteinExistence type="predicted"/>
<evidence type="ECO:0000256" key="7">
    <source>
        <dbReference type="ARBA" id="ARBA00023065"/>
    </source>
</evidence>
<keyword evidence="4 12" id="KW-0812">Transmembrane</keyword>